<dbReference type="Proteomes" id="UP000604825">
    <property type="component" value="Unassembled WGS sequence"/>
</dbReference>
<comment type="caution">
    <text evidence="2">The sequence shown here is derived from an EMBL/GenBank/DDBJ whole genome shotgun (WGS) entry which is preliminary data.</text>
</comment>
<keyword evidence="3" id="KW-1185">Reference proteome</keyword>
<keyword evidence="1" id="KW-0812">Transmembrane</keyword>
<feature type="transmembrane region" description="Helical" evidence="1">
    <location>
        <begin position="105"/>
        <end position="127"/>
    </location>
</feature>
<organism evidence="2 3">
    <name type="scientific">Miscanthus lutarioriparius</name>
    <dbReference type="NCBI Taxonomy" id="422564"/>
    <lineage>
        <taxon>Eukaryota</taxon>
        <taxon>Viridiplantae</taxon>
        <taxon>Streptophyta</taxon>
        <taxon>Embryophyta</taxon>
        <taxon>Tracheophyta</taxon>
        <taxon>Spermatophyta</taxon>
        <taxon>Magnoliopsida</taxon>
        <taxon>Liliopsida</taxon>
        <taxon>Poales</taxon>
        <taxon>Poaceae</taxon>
        <taxon>PACMAD clade</taxon>
        <taxon>Panicoideae</taxon>
        <taxon>Andropogonodae</taxon>
        <taxon>Andropogoneae</taxon>
        <taxon>Saccharinae</taxon>
        <taxon>Miscanthus</taxon>
    </lineage>
</organism>
<dbReference type="EMBL" id="CAJGYO010000010">
    <property type="protein sequence ID" value="CAD6257783.1"/>
    <property type="molecule type" value="Genomic_DNA"/>
</dbReference>
<name>A0A811QNS9_9POAL</name>
<gene>
    <name evidence="2" type="ORF">NCGR_LOCUS41267</name>
</gene>
<accession>A0A811QNS9</accession>
<dbReference type="AlphaFoldDB" id="A0A811QNS9"/>
<sequence>MAAMFEGIENFLLRDFFSQNTFKKNYEMDNKQTTSDALDKRYEGYQKICLYGLGSVFWGAATGVLSNIQAQHPTWIFWGSIYFVVSLVLMLNGLTAASFSSSTPMALATAGLGAWTAYIYMLATFHVASLSFHSNVEECGYSMLISSIAVTIHWTYSSQDPLVFLVLGKLIVWLLLIVPYAIVKLLLLIPSGVTKLIRCHESSTTV</sequence>
<evidence type="ECO:0000256" key="1">
    <source>
        <dbReference type="SAM" id="Phobius"/>
    </source>
</evidence>
<keyword evidence="1" id="KW-0472">Membrane</keyword>
<feature type="transmembrane region" description="Helical" evidence="1">
    <location>
        <begin position="75"/>
        <end position="99"/>
    </location>
</feature>
<dbReference type="OrthoDB" id="695478at2759"/>
<protein>
    <submittedName>
        <fullName evidence="2">Uncharacterized protein</fullName>
    </submittedName>
</protein>
<keyword evidence="1" id="KW-1133">Transmembrane helix</keyword>
<evidence type="ECO:0000313" key="2">
    <source>
        <dbReference type="EMBL" id="CAD6257783.1"/>
    </source>
</evidence>
<proteinExistence type="predicted"/>
<feature type="transmembrane region" description="Helical" evidence="1">
    <location>
        <begin position="48"/>
        <end position="68"/>
    </location>
</feature>
<feature type="transmembrane region" description="Helical" evidence="1">
    <location>
        <begin position="162"/>
        <end position="188"/>
    </location>
</feature>
<reference evidence="2" key="1">
    <citation type="submission" date="2020-10" db="EMBL/GenBank/DDBJ databases">
        <authorList>
            <person name="Han B."/>
            <person name="Lu T."/>
            <person name="Zhao Q."/>
            <person name="Huang X."/>
            <person name="Zhao Y."/>
        </authorList>
    </citation>
    <scope>NUCLEOTIDE SEQUENCE</scope>
</reference>
<evidence type="ECO:0000313" key="3">
    <source>
        <dbReference type="Proteomes" id="UP000604825"/>
    </source>
</evidence>